<feature type="non-terminal residue" evidence="1">
    <location>
        <position position="1"/>
    </location>
</feature>
<dbReference type="AlphaFoldDB" id="A0A955I7Y2"/>
<dbReference type="EMBL" id="JAGQLI010000164">
    <property type="protein sequence ID" value="MCA9379386.1"/>
    <property type="molecule type" value="Genomic_DNA"/>
</dbReference>
<evidence type="ECO:0000313" key="2">
    <source>
        <dbReference type="Proteomes" id="UP000760819"/>
    </source>
</evidence>
<organism evidence="1 2">
    <name type="scientific">Candidatus Dojkabacteria bacterium</name>
    <dbReference type="NCBI Taxonomy" id="2099670"/>
    <lineage>
        <taxon>Bacteria</taxon>
        <taxon>Candidatus Dojkabacteria</taxon>
    </lineage>
</organism>
<comment type="caution">
    <text evidence="1">The sequence shown here is derived from an EMBL/GenBank/DDBJ whole genome shotgun (WGS) entry which is preliminary data.</text>
</comment>
<gene>
    <name evidence="1" type="ORF">KC640_03070</name>
</gene>
<reference evidence="1" key="2">
    <citation type="journal article" date="2021" name="Microbiome">
        <title>Successional dynamics and alternative stable states in a saline activated sludge microbial community over 9 years.</title>
        <authorList>
            <person name="Wang Y."/>
            <person name="Ye J."/>
            <person name="Ju F."/>
            <person name="Liu L."/>
            <person name="Boyd J.A."/>
            <person name="Deng Y."/>
            <person name="Parks D.H."/>
            <person name="Jiang X."/>
            <person name="Yin X."/>
            <person name="Woodcroft B.J."/>
            <person name="Tyson G.W."/>
            <person name="Hugenholtz P."/>
            <person name="Polz M.F."/>
            <person name="Zhang T."/>
        </authorList>
    </citation>
    <scope>NUCLEOTIDE SEQUENCE</scope>
    <source>
        <strain evidence="1">HKST-UBA12</strain>
    </source>
</reference>
<accession>A0A955I7Y2</accession>
<evidence type="ECO:0000313" key="1">
    <source>
        <dbReference type="EMBL" id="MCA9379386.1"/>
    </source>
</evidence>
<dbReference type="Proteomes" id="UP000760819">
    <property type="component" value="Unassembled WGS sequence"/>
</dbReference>
<protein>
    <submittedName>
        <fullName evidence="1">Uncharacterized protein</fullName>
    </submittedName>
</protein>
<proteinExistence type="predicted"/>
<name>A0A955I7Y2_9BACT</name>
<sequence>GQVFNSQNLLSNLSILQSDIETSARRNDLAAQLLARSLDNILDGYRQKLLPTLQVLANGANHKDLVLPSSQLAYNRVADQAGIQGSALQAADLPVNILLVADQKVISPTKYPAISYATKVRINQDTTVNYSVTVKFPSISNLDSVVLCTSLIVPDITVTGIDQQRVFTRRLNNDICKVADVLTETELTYSWTTLQFESLDNSEYNLVIGQGKQLGVEVVSDFEMVLDSGLSFQSIQPDIPRIEGRAVFTESLDKDSLIDINIIR</sequence>
<reference evidence="1" key="1">
    <citation type="submission" date="2020-04" db="EMBL/GenBank/DDBJ databases">
        <authorList>
            <person name="Zhang T."/>
        </authorList>
    </citation>
    <scope>NUCLEOTIDE SEQUENCE</scope>
    <source>
        <strain evidence="1">HKST-UBA12</strain>
    </source>
</reference>